<keyword evidence="3" id="KW-1185">Reference proteome</keyword>
<comment type="caution">
    <text evidence="2">The sequence shown here is derived from an EMBL/GenBank/DDBJ whole genome shotgun (WGS) entry which is preliminary data.</text>
</comment>
<sequence length="613" mass="69461">MTSLSPAARDVINADKVRSAIVRRSRGREDHPEVSRWLQTHFFRWAINRFAHVLSVQSVARWRTCIGTGQPPEWFVGKLAAGNTAMIYIDPEHHLLREHELRMVEFFHARLASRLAGKFHRITFDAADAAWRKDHERMQRRRTLGWWPSQPHALTEVVTTPHGRFVELKATGNTLRAEMAYESFHMQHCLGQFADHATLEGGYGELYARNCEQGRTRLFSLRDNNNRPHVTVSLTEDLGEWSLEQIKGKQNATAQAKYAQDVLCLLNTLRPRDTGSTDMMRLGIVARHGADEISYVAFGDLQQPVRQHALLAAFPHLLNLHPRPDPFAQWLALGAGAAIVDEVTSPHGPVLAALLTMNTDEPGAQARMRLSDALSNTFPQWLAPVTDDVGTSRSGWLRRLLARSGPPTTHHAQRHRRWALALAELLFYRLGMDGDTGRLQLAAPPTVPARVRAQIEAELAIEDSGAETAIERFCARFFRVPYFEHPQLVDVRDDGQEDAARNLLAWHAMRQSYVLRLLVAWGLLDESRGWPLLLLNAQRVQDCFNDWLDFGSAAARGHATWLQWNDPQVRHAKATEVAFRDFHDEFGCVWKRLHWSDFNLAQAVAPLAMRANG</sequence>
<dbReference type="EMBL" id="JAJA02000001">
    <property type="protein sequence ID" value="KWS05726.1"/>
    <property type="molecule type" value="Genomic_DNA"/>
</dbReference>
<evidence type="ECO:0000259" key="1">
    <source>
        <dbReference type="Pfam" id="PF06889"/>
    </source>
</evidence>
<feature type="domain" description="DUF1266" evidence="1">
    <location>
        <begin position="500"/>
        <end position="595"/>
    </location>
</feature>
<organism evidence="2 3">
    <name type="scientific">Lysobacter capsici AZ78</name>
    <dbReference type="NCBI Taxonomy" id="1444315"/>
    <lineage>
        <taxon>Bacteria</taxon>
        <taxon>Pseudomonadati</taxon>
        <taxon>Pseudomonadota</taxon>
        <taxon>Gammaproteobacteria</taxon>
        <taxon>Lysobacterales</taxon>
        <taxon>Lysobacteraceae</taxon>
        <taxon>Lysobacter</taxon>
    </lineage>
</organism>
<reference evidence="2 3" key="1">
    <citation type="journal article" date="2014" name="Genome Announc.">
        <title>Draft Genome Sequence of Lysobacter capsici AZ78, a Bacterium Antagonistic to Plant-Pathogenic Oomycetes.</title>
        <authorList>
            <person name="Puopolo G."/>
            <person name="Sonego P."/>
            <person name="Engelen K."/>
            <person name="Pertot I."/>
        </authorList>
    </citation>
    <scope>NUCLEOTIDE SEQUENCE [LARGE SCALE GENOMIC DNA]</scope>
    <source>
        <strain evidence="2 3">AZ78</strain>
    </source>
</reference>
<evidence type="ECO:0000313" key="2">
    <source>
        <dbReference type="EMBL" id="KWS05726.1"/>
    </source>
</evidence>
<protein>
    <recommendedName>
        <fullName evidence="1">DUF1266 domain-containing protein</fullName>
    </recommendedName>
</protein>
<name>A0A108UAV1_9GAMM</name>
<dbReference type="Proteomes" id="UP000023435">
    <property type="component" value="Unassembled WGS sequence"/>
</dbReference>
<dbReference type="InterPro" id="IPR009677">
    <property type="entry name" value="DUF1266"/>
</dbReference>
<dbReference type="RefSeq" id="WP_051547177.1">
    <property type="nucleotide sequence ID" value="NZ_JAJA02000001.1"/>
</dbReference>
<evidence type="ECO:0000313" key="3">
    <source>
        <dbReference type="Proteomes" id="UP000023435"/>
    </source>
</evidence>
<dbReference type="OrthoDB" id="8768594at2"/>
<gene>
    <name evidence="2" type="ORF">AZ78_3278</name>
</gene>
<dbReference type="AlphaFoldDB" id="A0A108UAV1"/>
<accession>A0A108UAV1</accession>
<dbReference type="Pfam" id="PF06889">
    <property type="entry name" value="DUF1266"/>
    <property type="match status" value="1"/>
</dbReference>
<proteinExistence type="predicted"/>